<dbReference type="EMBL" id="LT598653">
    <property type="protein sequence ID" value="SBV33801.1"/>
    <property type="molecule type" value="Genomic_DNA"/>
</dbReference>
<name>A0A1Y5PUY0_9SPHN</name>
<dbReference type="KEGG" id="sphu:SPPYR_2681"/>
<protein>
    <submittedName>
        <fullName evidence="2">Uncharacterized protein</fullName>
    </submittedName>
</protein>
<feature type="region of interest" description="Disordered" evidence="1">
    <location>
        <begin position="1"/>
        <end position="60"/>
    </location>
</feature>
<evidence type="ECO:0000313" key="2">
    <source>
        <dbReference type="EMBL" id="SBV33801.1"/>
    </source>
</evidence>
<gene>
    <name evidence="2" type="ORF">SPPYR_2681</name>
</gene>
<evidence type="ECO:0000256" key="1">
    <source>
        <dbReference type="SAM" id="MobiDB-lite"/>
    </source>
</evidence>
<dbReference type="AlphaFoldDB" id="A0A1Y5PUY0"/>
<accession>A0A1Y5PUY0</accession>
<sequence>MSKRPVVPGHRFSDIETMRSGLERFPAGPSGRGREKGDRFLIGNVSGSQDGTKQPRLTLV</sequence>
<reference evidence="2" key="1">
    <citation type="submission" date="2016-03" db="EMBL/GenBank/DDBJ databases">
        <authorList>
            <person name="Ploux O."/>
        </authorList>
    </citation>
    <scope>NUCLEOTIDE SEQUENCE</scope>
    <source>
        <strain evidence="2">UC10</strain>
    </source>
</reference>
<organism evidence="2">
    <name type="scientific">uncultured Sphingopyxis sp</name>
    <dbReference type="NCBI Taxonomy" id="310581"/>
    <lineage>
        <taxon>Bacteria</taxon>
        <taxon>Pseudomonadati</taxon>
        <taxon>Pseudomonadota</taxon>
        <taxon>Alphaproteobacteria</taxon>
        <taxon>Sphingomonadales</taxon>
        <taxon>Sphingomonadaceae</taxon>
        <taxon>Sphingopyxis</taxon>
        <taxon>environmental samples</taxon>
    </lineage>
</organism>
<proteinExistence type="predicted"/>